<dbReference type="AlphaFoldDB" id="A0A8G2FLB9"/>
<sequence length="526" mass="57966">MTIWIDIEDLLVHFYSTSRPSGIQRLCFEIYRELWRSHTDEQPIRFIRHLPNGRDFEEIYWPDVEQHISSAVASQHAAVEPAPPPVASDTSAPEPPSTPPVSSLRQWGRQLPADVRAPVAAFVRAQTNSGQALRASVRMARMALRAQRHAARALLDILKGGRRCAGLGGGGALMPAAAPVPSPMLQPANDDQSAAVTVPSKIVNGRPIQPEPGDVILSIGASWPGGYYAAMIAAAKEQYGVRFAVMIYDLIPLNWPEWAVKELRRQFIDWLGPIIGLADNLFTISNATAVDIIAFAAREEITINVPQIVPIGVTFPDRTPLPPIQFQPYVLFVSTIETRKNHILMFRLWRRMLNSLPRDQVPNLVFAGKIGWLTQDLMAQIENSSYLEGKLKIVESPSDRDLASLYQHCLFTVFPSFYEGWGLPVTESLTFGKTVAASNRASVPEAGGDFCVYFDPEDMSDAYRVITQLILEPERVAVLEARIAHEFYPPSWADSAAAIIAAVESGAAQPVDAMAVPRVASLSRTD</sequence>
<dbReference type="RefSeq" id="WP_029311301.1">
    <property type="nucleotide sequence ID" value="NZ_FTNE01000006.1"/>
</dbReference>
<evidence type="ECO:0000256" key="2">
    <source>
        <dbReference type="SAM" id="MobiDB-lite"/>
    </source>
</evidence>
<comment type="caution">
    <text evidence="4">The sequence shown here is derived from an EMBL/GenBank/DDBJ whole genome shotgun (WGS) entry which is preliminary data.</text>
</comment>
<reference evidence="4 5" key="1">
    <citation type="submission" date="2017-01" db="EMBL/GenBank/DDBJ databases">
        <authorList>
            <person name="Varghese N."/>
            <person name="Submissions S."/>
        </authorList>
    </citation>
    <scope>NUCLEOTIDE SEQUENCE [LARGE SCALE GENOMIC DNA]</scope>
    <source>
        <strain evidence="4 5">ATCC 35905</strain>
    </source>
</reference>
<dbReference type="InterPro" id="IPR001296">
    <property type="entry name" value="Glyco_trans_1"/>
</dbReference>
<feature type="region of interest" description="Disordered" evidence="2">
    <location>
        <begin position="72"/>
        <end position="105"/>
    </location>
</feature>
<dbReference type="PANTHER" id="PTHR46401:SF2">
    <property type="entry name" value="GLYCOSYLTRANSFERASE WBBK-RELATED"/>
    <property type="match status" value="1"/>
</dbReference>
<dbReference type="SUPFAM" id="SSF53756">
    <property type="entry name" value="UDP-Glycosyltransferase/glycogen phosphorylase"/>
    <property type="match status" value="1"/>
</dbReference>
<evidence type="ECO:0000256" key="1">
    <source>
        <dbReference type="ARBA" id="ARBA00022679"/>
    </source>
</evidence>
<evidence type="ECO:0000313" key="4">
    <source>
        <dbReference type="EMBL" id="SIQ57327.1"/>
    </source>
</evidence>
<evidence type="ECO:0000259" key="3">
    <source>
        <dbReference type="Pfam" id="PF00534"/>
    </source>
</evidence>
<evidence type="ECO:0000313" key="5">
    <source>
        <dbReference type="Proteomes" id="UP000186308"/>
    </source>
</evidence>
<name>A0A8G2FLB9_ACIRU</name>
<keyword evidence="5" id="KW-1185">Reference proteome</keyword>
<dbReference type="Pfam" id="PF00534">
    <property type="entry name" value="Glycos_transf_1"/>
    <property type="match status" value="1"/>
</dbReference>
<dbReference type="EMBL" id="FTNE01000006">
    <property type="protein sequence ID" value="SIQ57327.1"/>
    <property type="molecule type" value="Genomic_DNA"/>
</dbReference>
<proteinExistence type="predicted"/>
<gene>
    <name evidence="4" type="ORF">SAMN05421828_106118</name>
</gene>
<dbReference type="OrthoDB" id="9790710at2"/>
<keyword evidence="1 4" id="KW-0808">Transferase</keyword>
<organism evidence="4 5">
    <name type="scientific">Acidiphilium rubrum</name>
    <dbReference type="NCBI Taxonomy" id="526"/>
    <lineage>
        <taxon>Bacteria</taxon>
        <taxon>Pseudomonadati</taxon>
        <taxon>Pseudomonadota</taxon>
        <taxon>Alphaproteobacteria</taxon>
        <taxon>Acetobacterales</taxon>
        <taxon>Acidocellaceae</taxon>
        <taxon>Acidiphilium</taxon>
    </lineage>
</organism>
<accession>A0A8G2FLB9</accession>
<dbReference type="Proteomes" id="UP000186308">
    <property type="component" value="Unassembled WGS sequence"/>
</dbReference>
<dbReference type="GO" id="GO:0016757">
    <property type="term" value="F:glycosyltransferase activity"/>
    <property type="evidence" value="ECO:0007669"/>
    <property type="project" value="InterPro"/>
</dbReference>
<dbReference type="CDD" id="cd03809">
    <property type="entry name" value="GT4_MtfB-like"/>
    <property type="match status" value="1"/>
</dbReference>
<dbReference type="Gene3D" id="3.40.50.2000">
    <property type="entry name" value="Glycogen Phosphorylase B"/>
    <property type="match status" value="1"/>
</dbReference>
<protein>
    <submittedName>
        <fullName evidence="4">Glycosyltransferase involved in cell wall bisynthesis</fullName>
    </submittedName>
</protein>
<feature type="domain" description="Glycosyl transferase family 1" evidence="3">
    <location>
        <begin position="327"/>
        <end position="476"/>
    </location>
</feature>
<dbReference type="PANTHER" id="PTHR46401">
    <property type="entry name" value="GLYCOSYLTRANSFERASE WBBK-RELATED"/>
    <property type="match status" value="1"/>
</dbReference>